<dbReference type="SUPFAM" id="SSF55811">
    <property type="entry name" value="Nudix"/>
    <property type="match status" value="1"/>
</dbReference>
<dbReference type="InterPro" id="IPR020084">
    <property type="entry name" value="NUDIX_hydrolase_CS"/>
</dbReference>
<comment type="cofactor">
    <cofactor evidence="1">
        <name>Mg(2+)</name>
        <dbReference type="ChEBI" id="CHEBI:18420"/>
    </cofactor>
</comment>
<organism evidence="8 9">
    <name type="scientific">Succinivibrio dextrinosolvens DSM 3072</name>
    <dbReference type="NCBI Taxonomy" id="1123324"/>
    <lineage>
        <taxon>Bacteria</taxon>
        <taxon>Pseudomonadati</taxon>
        <taxon>Pseudomonadota</taxon>
        <taxon>Gammaproteobacteria</taxon>
        <taxon>Aeromonadales</taxon>
        <taxon>Succinivibrionaceae</taxon>
        <taxon>Succinivibrio</taxon>
    </lineage>
</organism>
<keyword evidence="3" id="KW-0479">Metal-binding</keyword>
<keyword evidence="6" id="KW-0520">NAD</keyword>
<dbReference type="EC" id="3.6.1.22" evidence="2"/>
<dbReference type="Pfam" id="PF09297">
    <property type="entry name" value="Zn_ribbon_NUD"/>
    <property type="match status" value="1"/>
</dbReference>
<name>A0A1T4V8A5_9GAMM</name>
<dbReference type="AlphaFoldDB" id="A0A1T4V8A5"/>
<proteinExistence type="predicted"/>
<dbReference type="Proteomes" id="UP000242432">
    <property type="component" value="Unassembled WGS sequence"/>
</dbReference>
<dbReference type="InterPro" id="IPR015797">
    <property type="entry name" value="NUDIX_hydrolase-like_dom_sf"/>
</dbReference>
<dbReference type="PANTHER" id="PTHR11383:SF3">
    <property type="entry name" value="NAD(P)H PYROPHOSPHATASE NUDT13, MITOCHONDRIAL"/>
    <property type="match status" value="1"/>
</dbReference>
<evidence type="ECO:0000313" key="8">
    <source>
        <dbReference type="EMBL" id="SKA61143.1"/>
    </source>
</evidence>
<protein>
    <recommendedName>
        <fullName evidence="2">NAD(+) diphosphatase</fullName>
        <ecNumber evidence="2">3.6.1.22</ecNumber>
    </recommendedName>
</protein>
<dbReference type="InterPro" id="IPR049734">
    <property type="entry name" value="NudC-like_C"/>
</dbReference>
<evidence type="ECO:0000256" key="6">
    <source>
        <dbReference type="ARBA" id="ARBA00023027"/>
    </source>
</evidence>
<dbReference type="Pfam" id="PF00293">
    <property type="entry name" value="NUDIX"/>
    <property type="match status" value="1"/>
</dbReference>
<dbReference type="PANTHER" id="PTHR11383">
    <property type="entry name" value="NUCLEOSIDE DIPHOSPHATE-LINKED MOIETY X MOTIF 13"/>
    <property type="match status" value="1"/>
</dbReference>
<evidence type="ECO:0000256" key="3">
    <source>
        <dbReference type="ARBA" id="ARBA00022723"/>
    </source>
</evidence>
<feature type="domain" description="Nudix hydrolase" evidence="7">
    <location>
        <begin position="147"/>
        <end position="277"/>
    </location>
</feature>
<dbReference type="InterPro" id="IPR015376">
    <property type="entry name" value="Znr_NADH_PPase"/>
</dbReference>
<dbReference type="InterPro" id="IPR000086">
    <property type="entry name" value="NUDIX_hydrolase_dom"/>
</dbReference>
<dbReference type="NCBIfam" id="NF001299">
    <property type="entry name" value="PRK00241.1"/>
    <property type="match status" value="1"/>
</dbReference>
<evidence type="ECO:0000256" key="2">
    <source>
        <dbReference type="ARBA" id="ARBA00012381"/>
    </source>
</evidence>
<evidence type="ECO:0000256" key="4">
    <source>
        <dbReference type="ARBA" id="ARBA00022801"/>
    </source>
</evidence>
<accession>A0A1T4V8A5</accession>
<keyword evidence="9" id="KW-1185">Reference proteome</keyword>
<keyword evidence="4" id="KW-0378">Hydrolase</keyword>
<evidence type="ECO:0000313" key="9">
    <source>
        <dbReference type="Proteomes" id="UP000242432"/>
    </source>
</evidence>
<dbReference type="GO" id="GO:0046872">
    <property type="term" value="F:metal ion binding"/>
    <property type="evidence" value="ECO:0007669"/>
    <property type="project" value="UniProtKB-KW"/>
</dbReference>
<dbReference type="GO" id="GO:0016787">
    <property type="term" value="F:hydrolase activity"/>
    <property type="evidence" value="ECO:0007669"/>
    <property type="project" value="UniProtKB-KW"/>
</dbReference>
<dbReference type="STRING" id="83771.SAMN02910357_01799"/>
<evidence type="ECO:0000256" key="5">
    <source>
        <dbReference type="ARBA" id="ARBA00022842"/>
    </source>
</evidence>
<dbReference type="PROSITE" id="PS00893">
    <property type="entry name" value="NUDIX_BOX"/>
    <property type="match status" value="1"/>
</dbReference>
<evidence type="ECO:0000256" key="1">
    <source>
        <dbReference type="ARBA" id="ARBA00001946"/>
    </source>
</evidence>
<dbReference type="Gene3D" id="3.90.79.10">
    <property type="entry name" value="Nucleoside Triphosphate Pyrophosphohydrolase"/>
    <property type="match status" value="1"/>
</dbReference>
<reference evidence="9" key="1">
    <citation type="submission" date="2017-02" db="EMBL/GenBank/DDBJ databases">
        <authorList>
            <person name="Varghese N."/>
            <person name="Submissions S."/>
        </authorList>
    </citation>
    <scope>NUCLEOTIDE SEQUENCE [LARGE SCALE GENOMIC DNA]</scope>
    <source>
        <strain evidence="9">DSM 3072</strain>
    </source>
</reference>
<dbReference type="PROSITE" id="PS51462">
    <property type="entry name" value="NUDIX"/>
    <property type="match status" value="1"/>
</dbReference>
<sequence length="283" mass="32266">MLQDIGDHLFKNEFSLKRAPLDTDFVLAFKDRDVYVKGDGKNSPLTFPRAFSFPKEKLTYLFSIDENAYFLYNDSCNALNIEGFEWQRNTVLRSDNPRIECFAGFTAYHLYNWYMSNRYCGKCGSLTTHSKSERALCCPNCGNIIYPKIAPAVIVGITDGDKIVVTRYKDRPYRGVALIAGFCEIGETPEQTAHREAMEEVGLKIKDLTYCGSQPWGLDSNILFGFMARVDGDTKITRDEGELAEAFWITRENIDEIQSTISLTKTMINNFKKYGFDLKSRDA</sequence>
<gene>
    <name evidence="8" type="ORF">SAMN02745213_01037</name>
</gene>
<dbReference type="RefSeq" id="WP_078928554.1">
    <property type="nucleotide sequence ID" value="NZ_FUXX01000013.1"/>
</dbReference>
<dbReference type="CDD" id="cd03429">
    <property type="entry name" value="NUDIX_NADH_pyrophosphatase_Nudt13"/>
    <property type="match status" value="1"/>
</dbReference>
<keyword evidence="5" id="KW-0460">Magnesium</keyword>
<dbReference type="EMBL" id="FUXX01000013">
    <property type="protein sequence ID" value="SKA61143.1"/>
    <property type="molecule type" value="Genomic_DNA"/>
</dbReference>
<evidence type="ECO:0000259" key="7">
    <source>
        <dbReference type="PROSITE" id="PS51462"/>
    </source>
</evidence>
<dbReference type="Gene3D" id="3.90.79.20">
    <property type="match status" value="1"/>
</dbReference>